<keyword evidence="2" id="KW-1185">Reference proteome</keyword>
<proteinExistence type="predicted"/>
<name>A0ABZ2EKM5_9BACT</name>
<protein>
    <submittedName>
        <fullName evidence="1">Uncharacterized protein</fullName>
    </submittedName>
</protein>
<organism evidence="1 2">
    <name type="scientific">Mycovorax composti</name>
    <dbReference type="NCBI Taxonomy" id="2962693"/>
    <lineage>
        <taxon>Bacteria</taxon>
        <taxon>Pseudomonadati</taxon>
        <taxon>Bacteroidota</taxon>
        <taxon>Chitinophagia</taxon>
        <taxon>Chitinophagales</taxon>
        <taxon>Chitinophagaceae</taxon>
        <taxon>Mycovorax</taxon>
    </lineage>
</organism>
<dbReference type="RefSeq" id="WP_409965653.1">
    <property type="nucleotide sequence ID" value="NZ_CP144143.1"/>
</dbReference>
<dbReference type="Proteomes" id="UP001321305">
    <property type="component" value="Chromosome"/>
</dbReference>
<sequence>MKHISVLIPQEENNLSSIVGSYKMLTRANAIWSQKQGTMPYKVEL</sequence>
<evidence type="ECO:0000313" key="1">
    <source>
        <dbReference type="EMBL" id="WWC84074.1"/>
    </source>
</evidence>
<evidence type="ECO:0000313" key="2">
    <source>
        <dbReference type="Proteomes" id="UP001321305"/>
    </source>
</evidence>
<accession>A0ABZ2EKM5</accession>
<reference evidence="2" key="1">
    <citation type="submission" date="2024-01" db="EMBL/GenBank/DDBJ databases">
        <title>Mycovorax composti gen. nov. sp. nov., a member of the family Chitinophagaceae isolated from button mushroom compost.</title>
        <authorList>
            <person name="Thai M."/>
            <person name="Bell T.L."/>
            <person name="Kertesz M.A."/>
        </authorList>
    </citation>
    <scope>NUCLEOTIDE SEQUENCE [LARGE SCALE GENOMIC DNA]</scope>
    <source>
        <strain evidence="2">C216</strain>
    </source>
</reference>
<dbReference type="EMBL" id="CP144143">
    <property type="protein sequence ID" value="WWC84074.1"/>
    <property type="molecule type" value="Genomic_DNA"/>
</dbReference>
<gene>
    <name evidence="1" type="ORF">PIECOFPK_01807</name>
</gene>